<gene>
    <name evidence="10 13" type="primary">ppc</name>
    <name evidence="13" type="ORF">THMIRHAS_08550</name>
</gene>
<dbReference type="GO" id="GO:0015977">
    <property type="term" value="P:carbon fixation"/>
    <property type="evidence" value="ECO:0007669"/>
    <property type="project" value="UniProtKB-UniRule"/>
</dbReference>
<comment type="similarity">
    <text evidence="3 10">Belongs to the PEPCase type 1 family.</text>
</comment>
<evidence type="ECO:0000256" key="1">
    <source>
        <dbReference type="ARBA" id="ARBA00001946"/>
    </source>
</evidence>
<keyword evidence="8 10" id="KW-0120">Carbon dioxide fixation</keyword>
<comment type="subunit">
    <text evidence="10">Homotetramer.</text>
</comment>
<keyword evidence="14" id="KW-1185">Reference proteome</keyword>
<dbReference type="PROSITE" id="PS00781">
    <property type="entry name" value="PEPCASE_1"/>
    <property type="match status" value="1"/>
</dbReference>
<keyword evidence="6 10" id="KW-0460">Magnesium</keyword>
<dbReference type="GO" id="GO:0000287">
    <property type="term" value="F:magnesium ion binding"/>
    <property type="evidence" value="ECO:0007669"/>
    <property type="project" value="UniProtKB-UniRule"/>
</dbReference>
<accession>A0A6F8PTL6</accession>
<evidence type="ECO:0000256" key="12">
    <source>
        <dbReference type="PROSITE-ProRule" id="PRU10112"/>
    </source>
</evidence>
<comment type="catalytic activity">
    <reaction evidence="9 10">
        <text>oxaloacetate + phosphate = phosphoenolpyruvate + hydrogencarbonate</text>
        <dbReference type="Rhea" id="RHEA:28370"/>
        <dbReference type="ChEBI" id="CHEBI:16452"/>
        <dbReference type="ChEBI" id="CHEBI:17544"/>
        <dbReference type="ChEBI" id="CHEBI:43474"/>
        <dbReference type="ChEBI" id="CHEBI:58702"/>
        <dbReference type="EC" id="4.1.1.31"/>
    </reaction>
</comment>
<dbReference type="GO" id="GO:0008964">
    <property type="term" value="F:phosphoenolpyruvate carboxylase activity"/>
    <property type="evidence" value="ECO:0007669"/>
    <property type="project" value="UniProtKB-UniRule"/>
</dbReference>
<evidence type="ECO:0000256" key="10">
    <source>
        <dbReference type="HAMAP-Rule" id="MF_00595"/>
    </source>
</evidence>
<dbReference type="InterPro" id="IPR015813">
    <property type="entry name" value="Pyrv/PenolPyrv_kinase-like_dom"/>
</dbReference>
<dbReference type="PROSITE" id="PS00393">
    <property type="entry name" value="PEPCASE_2"/>
    <property type="match status" value="1"/>
</dbReference>
<dbReference type="SUPFAM" id="SSF51621">
    <property type="entry name" value="Phosphoenolpyruvate/pyruvate domain"/>
    <property type="match status" value="1"/>
</dbReference>
<dbReference type="EC" id="4.1.1.31" evidence="4 10"/>
<dbReference type="EMBL" id="AP021889">
    <property type="protein sequence ID" value="BBP45482.1"/>
    <property type="molecule type" value="Genomic_DNA"/>
</dbReference>
<evidence type="ECO:0000313" key="13">
    <source>
        <dbReference type="EMBL" id="BBP45482.1"/>
    </source>
</evidence>
<dbReference type="AlphaFoldDB" id="A0A6F8PTL6"/>
<comment type="function">
    <text evidence="2 10">Forms oxaloacetate, a four-carbon dicarboxylic acid source for the tricarboxylic acid cycle.</text>
</comment>
<feature type="active site" evidence="10 11">
    <location>
        <position position="144"/>
    </location>
</feature>
<dbReference type="HAMAP" id="MF_00595">
    <property type="entry name" value="PEPcase_type1"/>
    <property type="match status" value="1"/>
</dbReference>
<dbReference type="RefSeq" id="WP_173271237.1">
    <property type="nucleotide sequence ID" value="NZ_AP021889.1"/>
</dbReference>
<evidence type="ECO:0000256" key="6">
    <source>
        <dbReference type="ARBA" id="ARBA00022842"/>
    </source>
</evidence>
<evidence type="ECO:0000256" key="7">
    <source>
        <dbReference type="ARBA" id="ARBA00023239"/>
    </source>
</evidence>
<evidence type="ECO:0000313" key="14">
    <source>
        <dbReference type="Proteomes" id="UP000501726"/>
    </source>
</evidence>
<dbReference type="GO" id="GO:0006099">
    <property type="term" value="P:tricarboxylic acid cycle"/>
    <property type="evidence" value="ECO:0007669"/>
    <property type="project" value="InterPro"/>
</dbReference>
<evidence type="ECO:0000256" key="2">
    <source>
        <dbReference type="ARBA" id="ARBA00003670"/>
    </source>
</evidence>
<dbReference type="Pfam" id="PF00311">
    <property type="entry name" value="PEPcase"/>
    <property type="match status" value="1"/>
</dbReference>
<comment type="cofactor">
    <cofactor evidence="1 10">
        <name>Mg(2+)</name>
        <dbReference type="ChEBI" id="CHEBI:18420"/>
    </cofactor>
</comment>
<sequence>MAENRDKQLRARVKLLGNILGKVIEKQVGKKTFDAVEKLRKGYILLQKEDDPQLRAELTRFIQEQTPDDLNLIIRAFNLYFSLVNLAEEEHQYHERQSQLRSDGPLWTGSVLNTIAEFKDKGLDGAQVQTLLSKLNYIPVFTAHPTESKRRSVMDNLRRVFLDIGTLNEADNYNNDYAKDSIHQQLETQIQVLWQTDEVRRQKPTVEDEIRNGIYYFRQSLFDAVPTVYRYMDRALAKHYPDDAIETPNFLTFGSWIGGDRDGNPFVTHNTTEHALLLQSRAVIYEYQKRVFDLSSKLTHSRHLCDISQDVINRATICDTDLIRAVFKKRPERFKDEPYRRFLYLMHGKLKHNLEYIEASLNDESFEKSPLAYESENDFLHDLELIFDSLCGHGDLNVAEAELLDLIRLVKTFGFYLMRLDIRQESTVHTDAVADLLQHLNIDYNTLSEAERISVLAQHVASATIIDTQHLQLQEMTQEVLEVFHVMRKMRQEISPKAFNNYVISMTHSASHVMEVLFLAHQAGLAGYNAGKPYCNVNISPLFETIEDLEHIVPVTKDLLDNPTYKDLLRASGNQQEIMLGYSDSAKDGGNLSSSWSLYQAQQQIMKLADAHGIDCRLFHGRGGTLARGGGPTHHAILSQPTGTVRGSIKFTEQGEVLSYKYSNSETAMYELSLGVTGLMKASLNLVRPVKPDNEKYLQAMQQLARDGEHCYRDLTDHTPGFFDFFYQATPVTEVGLLNIGSRPSHRKKGNLSKESIRAIPWIFGWAQARLTFPAWQGTGYALNKWIEENGPETLQEMNHNWPFFNAIASNIQMALVKTDVVIGKAYSHLGRDQAVAQTVYQKIADEHKRACARILEITDNEYLMADNPTIALSLKRRNPYLVPLNNIQIEVLRRYKNEALSEEEQDRWLPPLLNSINAIAAGMRNTG</sequence>
<reference evidence="14" key="1">
    <citation type="submission" date="2019-11" db="EMBL/GenBank/DDBJ databases">
        <title>Isolation and characterization of two novel species in the genus Thiomicrorhabdus.</title>
        <authorList>
            <person name="Mochizuki J."/>
            <person name="Kojima H."/>
            <person name="Fukui M."/>
        </authorList>
    </citation>
    <scope>NUCLEOTIDE SEQUENCE [LARGE SCALE GENOMIC DNA]</scope>
    <source>
        <strain evidence="14">aks77</strain>
    </source>
</reference>
<evidence type="ECO:0000256" key="5">
    <source>
        <dbReference type="ARBA" id="ARBA00022419"/>
    </source>
</evidence>
<evidence type="ECO:0000256" key="9">
    <source>
        <dbReference type="ARBA" id="ARBA00048995"/>
    </source>
</evidence>
<dbReference type="Gene3D" id="1.20.1440.90">
    <property type="entry name" value="Phosphoenolpyruvate/pyruvate domain"/>
    <property type="match status" value="1"/>
</dbReference>
<evidence type="ECO:0000256" key="4">
    <source>
        <dbReference type="ARBA" id="ARBA00012305"/>
    </source>
</evidence>
<dbReference type="GO" id="GO:0006107">
    <property type="term" value="P:oxaloacetate metabolic process"/>
    <property type="evidence" value="ECO:0007669"/>
    <property type="project" value="UniProtKB-UniRule"/>
</dbReference>
<dbReference type="PRINTS" id="PR00150">
    <property type="entry name" value="PEPCARBXLASE"/>
</dbReference>
<feature type="active site" evidence="10 12">
    <location>
        <position position="587"/>
    </location>
</feature>
<organism evidence="13 14">
    <name type="scientific">Thiosulfatimonas sediminis</name>
    <dbReference type="NCBI Taxonomy" id="2675054"/>
    <lineage>
        <taxon>Bacteria</taxon>
        <taxon>Pseudomonadati</taxon>
        <taxon>Pseudomonadota</taxon>
        <taxon>Gammaproteobacteria</taxon>
        <taxon>Thiotrichales</taxon>
        <taxon>Piscirickettsiaceae</taxon>
        <taxon>Thiosulfatimonas</taxon>
    </lineage>
</organism>
<evidence type="ECO:0000256" key="3">
    <source>
        <dbReference type="ARBA" id="ARBA00008346"/>
    </source>
</evidence>
<name>A0A6F8PTL6_9GAMM</name>
<evidence type="ECO:0000256" key="8">
    <source>
        <dbReference type="ARBA" id="ARBA00023300"/>
    </source>
</evidence>
<dbReference type="KEGG" id="tse:THMIRHAS_08550"/>
<dbReference type="PANTHER" id="PTHR30523">
    <property type="entry name" value="PHOSPHOENOLPYRUVATE CARBOXYLASE"/>
    <property type="match status" value="1"/>
</dbReference>
<dbReference type="NCBIfam" id="NF000584">
    <property type="entry name" value="PRK00009.1"/>
    <property type="match status" value="1"/>
</dbReference>
<dbReference type="InterPro" id="IPR021135">
    <property type="entry name" value="PEP_COase"/>
</dbReference>
<dbReference type="InterPro" id="IPR018129">
    <property type="entry name" value="PEP_COase_Lys_AS"/>
</dbReference>
<keyword evidence="7 10" id="KW-0456">Lyase</keyword>
<dbReference type="InterPro" id="IPR022805">
    <property type="entry name" value="PEP_COase_bac/pln-type"/>
</dbReference>
<dbReference type="Proteomes" id="UP000501726">
    <property type="component" value="Chromosome"/>
</dbReference>
<keyword evidence="13" id="KW-0670">Pyruvate</keyword>
<dbReference type="InterPro" id="IPR033129">
    <property type="entry name" value="PEPCASE_His_AS"/>
</dbReference>
<dbReference type="GO" id="GO:0005829">
    <property type="term" value="C:cytosol"/>
    <property type="evidence" value="ECO:0007669"/>
    <property type="project" value="TreeGrafter"/>
</dbReference>
<dbReference type="PANTHER" id="PTHR30523:SF46">
    <property type="entry name" value="PHOSPHOENOLPYRUVATE CARBOXYLASE"/>
    <property type="match status" value="1"/>
</dbReference>
<protein>
    <recommendedName>
        <fullName evidence="5 10">Phosphoenolpyruvate carboxylase</fullName>
        <shortName evidence="10">PEPC</shortName>
        <shortName evidence="10">PEPCase</shortName>
        <ecNumber evidence="4 10">4.1.1.31</ecNumber>
    </recommendedName>
</protein>
<evidence type="ECO:0000256" key="11">
    <source>
        <dbReference type="PROSITE-ProRule" id="PRU10111"/>
    </source>
</evidence>
<proteinExistence type="inferred from homology"/>